<accession>A0A401PQE1</accession>
<dbReference type="InterPro" id="IPR019764">
    <property type="entry name" value="Endothelin_toxin_CS"/>
</dbReference>
<dbReference type="GO" id="GO:0006874">
    <property type="term" value="P:intracellular calcium ion homeostasis"/>
    <property type="evidence" value="ECO:0007669"/>
    <property type="project" value="TreeGrafter"/>
</dbReference>
<dbReference type="PRINTS" id="PR00365">
    <property type="entry name" value="ENDOTHELIN"/>
</dbReference>
<feature type="signal peptide" evidence="6">
    <location>
        <begin position="1"/>
        <end position="21"/>
    </location>
</feature>
<evidence type="ECO:0000313" key="9">
    <source>
        <dbReference type="Proteomes" id="UP000288216"/>
    </source>
</evidence>
<comment type="subcellular location">
    <subcellularLocation>
        <location evidence="1">Secreted</location>
    </subcellularLocation>
</comment>
<keyword evidence="6" id="KW-0732">Signal</keyword>
<dbReference type="OMA" id="FLDKECI"/>
<dbReference type="InterPro" id="IPR020475">
    <property type="entry name" value="Endothelin"/>
</dbReference>
<dbReference type="Pfam" id="PF00322">
    <property type="entry name" value="Endothelin"/>
    <property type="match status" value="1"/>
</dbReference>
<dbReference type="InterPro" id="IPR001928">
    <property type="entry name" value="Endothln-like_toxin"/>
</dbReference>
<keyword evidence="5" id="KW-0839">Vasoconstrictor</keyword>
<keyword evidence="9" id="KW-1185">Reference proteome</keyword>
<feature type="chain" id="PRO_5019005179" description="Endothelin-like toxin domain-containing protein" evidence="6">
    <location>
        <begin position="22"/>
        <end position="218"/>
    </location>
</feature>
<evidence type="ECO:0000259" key="7">
    <source>
        <dbReference type="SMART" id="SM00272"/>
    </source>
</evidence>
<gene>
    <name evidence="8" type="ORF">scyTo_0020352</name>
</gene>
<dbReference type="PANTHER" id="PTHR13874">
    <property type="entry name" value="ENDOTHELIN"/>
    <property type="match status" value="1"/>
</dbReference>
<feature type="domain" description="Endothelin-like toxin" evidence="7">
    <location>
        <begin position="53"/>
        <end position="74"/>
    </location>
</feature>
<comment type="caution">
    <text evidence="8">The sequence shown here is derived from an EMBL/GenBank/DDBJ whole genome shotgun (WGS) entry which is preliminary data.</text>
</comment>
<dbReference type="GO" id="GO:0003100">
    <property type="term" value="P:regulation of systemic arterial blood pressure by endothelin"/>
    <property type="evidence" value="ECO:0007669"/>
    <property type="project" value="TreeGrafter"/>
</dbReference>
<sequence>MEFNVLFSLLPLMWELHFSTGSPLSAAALTVSPITSAGQTSSSVPRRLSRSKRCSCSSFLDKECIYFCHLDIIWINTPERIVPYGLGNSPRVRRSVKKNLATPRCQCRSQEDTVCWQFCEGGQQTSRFSSKTKVQKNYLEEASDRMSRNKQDCKGLKCVYQHLLNIAKKLEPADSNHLPTSVKWIYTIRKVRQDSYNKLKRLPVSMTGPVAECRDCKR</sequence>
<comment type="similarity">
    <text evidence="2">Belongs to the endothelin/sarafotoxin family.</text>
</comment>
<dbReference type="OrthoDB" id="9362154at2759"/>
<dbReference type="GO" id="GO:0031708">
    <property type="term" value="F:endothelin B receptor binding"/>
    <property type="evidence" value="ECO:0007669"/>
    <property type="project" value="TreeGrafter"/>
</dbReference>
<keyword evidence="3" id="KW-0964">Secreted</keyword>
<evidence type="ECO:0000313" key="8">
    <source>
        <dbReference type="EMBL" id="GCB75341.1"/>
    </source>
</evidence>
<dbReference type="AlphaFoldDB" id="A0A401PQE1"/>
<evidence type="ECO:0000256" key="3">
    <source>
        <dbReference type="ARBA" id="ARBA00022525"/>
    </source>
</evidence>
<proteinExistence type="inferred from homology"/>
<dbReference type="SMART" id="SM00272">
    <property type="entry name" value="END"/>
    <property type="match status" value="2"/>
</dbReference>
<dbReference type="PROSITE" id="PS00270">
    <property type="entry name" value="ENDOTHELIN"/>
    <property type="match status" value="2"/>
</dbReference>
<evidence type="ECO:0000256" key="5">
    <source>
        <dbReference type="ARBA" id="ARBA00023322"/>
    </source>
</evidence>
<feature type="domain" description="Endothelin-like toxin" evidence="7">
    <location>
        <begin position="104"/>
        <end position="125"/>
    </location>
</feature>
<evidence type="ECO:0000256" key="4">
    <source>
        <dbReference type="ARBA" id="ARBA00022858"/>
    </source>
</evidence>
<dbReference type="GO" id="GO:0005615">
    <property type="term" value="C:extracellular space"/>
    <property type="evidence" value="ECO:0007669"/>
    <property type="project" value="TreeGrafter"/>
</dbReference>
<evidence type="ECO:0000256" key="2">
    <source>
        <dbReference type="ARBA" id="ARBA00010959"/>
    </source>
</evidence>
<dbReference type="GO" id="GO:0005179">
    <property type="term" value="F:hormone activity"/>
    <property type="evidence" value="ECO:0007669"/>
    <property type="project" value="TreeGrafter"/>
</dbReference>
<dbReference type="EMBL" id="BFAA01016326">
    <property type="protein sequence ID" value="GCB75341.1"/>
    <property type="molecule type" value="Genomic_DNA"/>
</dbReference>
<evidence type="ECO:0000256" key="6">
    <source>
        <dbReference type="SAM" id="SignalP"/>
    </source>
</evidence>
<dbReference type="Proteomes" id="UP000288216">
    <property type="component" value="Unassembled WGS sequence"/>
</dbReference>
<reference evidence="8 9" key="1">
    <citation type="journal article" date="2018" name="Nat. Ecol. Evol.">
        <title>Shark genomes provide insights into elasmobranch evolution and the origin of vertebrates.</title>
        <authorList>
            <person name="Hara Y"/>
            <person name="Yamaguchi K"/>
            <person name="Onimaru K"/>
            <person name="Kadota M"/>
            <person name="Koyanagi M"/>
            <person name="Keeley SD"/>
            <person name="Tatsumi K"/>
            <person name="Tanaka K"/>
            <person name="Motone F"/>
            <person name="Kageyama Y"/>
            <person name="Nozu R"/>
            <person name="Adachi N"/>
            <person name="Nishimura O"/>
            <person name="Nakagawa R"/>
            <person name="Tanegashima C"/>
            <person name="Kiyatake I"/>
            <person name="Matsumoto R"/>
            <person name="Murakumo K"/>
            <person name="Nishida K"/>
            <person name="Terakita A"/>
            <person name="Kuratani S"/>
            <person name="Sato K"/>
            <person name="Hyodo S Kuraku.S."/>
        </authorList>
    </citation>
    <scope>NUCLEOTIDE SEQUENCE [LARGE SCALE GENOMIC DNA]</scope>
</reference>
<organism evidence="8 9">
    <name type="scientific">Scyliorhinus torazame</name>
    <name type="common">Cloudy catshark</name>
    <name type="synonym">Catulus torazame</name>
    <dbReference type="NCBI Taxonomy" id="75743"/>
    <lineage>
        <taxon>Eukaryota</taxon>
        <taxon>Metazoa</taxon>
        <taxon>Chordata</taxon>
        <taxon>Craniata</taxon>
        <taxon>Vertebrata</taxon>
        <taxon>Chondrichthyes</taxon>
        <taxon>Elasmobranchii</taxon>
        <taxon>Galeomorphii</taxon>
        <taxon>Galeoidea</taxon>
        <taxon>Carcharhiniformes</taxon>
        <taxon>Scyliorhinidae</taxon>
        <taxon>Scyliorhinus</taxon>
    </lineage>
</organism>
<name>A0A401PQE1_SCYTO</name>
<dbReference type="GO" id="GO:0019229">
    <property type="term" value="P:regulation of vasoconstriction"/>
    <property type="evidence" value="ECO:0007669"/>
    <property type="project" value="InterPro"/>
</dbReference>
<dbReference type="GO" id="GO:0014826">
    <property type="term" value="P:vein smooth muscle contraction"/>
    <property type="evidence" value="ECO:0007669"/>
    <property type="project" value="TreeGrafter"/>
</dbReference>
<keyword evidence="4" id="KW-0838">Vasoactive</keyword>
<evidence type="ECO:0000256" key="1">
    <source>
        <dbReference type="ARBA" id="ARBA00004613"/>
    </source>
</evidence>
<protein>
    <recommendedName>
        <fullName evidence="7">Endothelin-like toxin domain-containing protein</fullName>
    </recommendedName>
</protein>
<dbReference type="STRING" id="75743.A0A401PQE1"/>